<dbReference type="InterPro" id="IPR032675">
    <property type="entry name" value="LRR_dom_sf"/>
</dbReference>
<evidence type="ECO:0000256" key="1">
    <source>
        <dbReference type="ARBA" id="ARBA00008894"/>
    </source>
</evidence>
<dbReference type="FunFam" id="1.10.10.10:FF:000322">
    <property type="entry name" value="Probable disease resistance protein At1g63360"/>
    <property type="match status" value="1"/>
</dbReference>
<dbReference type="Gene3D" id="3.80.10.10">
    <property type="entry name" value="Ribonuclease Inhibitor"/>
    <property type="match status" value="1"/>
</dbReference>
<evidence type="ECO:0000259" key="9">
    <source>
        <dbReference type="Pfam" id="PF23559"/>
    </source>
</evidence>
<dbReference type="CDD" id="cd14798">
    <property type="entry name" value="RX-CC_like"/>
    <property type="match status" value="1"/>
</dbReference>
<gene>
    <name evidence="11" type="ORF">RJ639_016335</name>
</gene>
<accession>A0AA88VE09</accession>
<dbReference type="InterPro" id="IPR058922">
    <property type="entry name" value="WHD_DRP"/>
</dbReference>
<comment type="similarity">
    <text evidence="1">Belongs to the disease resistance NB-LRR family.</text>
</comment>
<keyword evidence="4" id="KW-0547">Nucleotide-binding</keyword>
<dbReference type="Proteomes" id="UP001188597">
    <property type="component" value="Unassembled WGS sequence"/>
</dbReference>
<dbReference type="EMBL" id="JAVXUP010002125">
    <property type="protein sequence ID" value="KAK3005469.1"/>
    <property type="molecule type" value="Genomic_DNA"/>
</dbReference>
<evidence type="ECO:0000259" key="8">
    <source>
        <dbReference type="Pfam" id="PF00931"/>
    </source>
</evidence>
<name>A0AA88VE09_9ASTE</name>
<keyword evidence="2" id="KW-0433">Leucine-rich repeat</keyword>
<dbReference type="InterPro" id="IPR027417">
    <property type="entry name" value="P-loop_NTPase"/>
</dbReference>
<organism evidence="11 12">
    <name type="scientific">Escallonia herrerae</name>
    <dbReference type="NCBI Taxonomy" id="1293975"/>
    <lineage>
        <taxon>Eukaryota</taxon>
        <taxon>Viridiplantae</taxon>
        <taxon>Streptophyta</taxon>
        <taxon>Embryophyta</taxon>
        <taxon>Tracheophyta</taxon>
        <taxon>Spermatophyta</taxon>
        <taxon>Magnoliopsida</taxon>
        <taxon>eudicotyledons</taxon>
        <taxon>Gunneridae</taxon>
        <taxon>Pentapetalae</taxon>
        <taxon>asterids</taxon>
        <taxon>campanulids</taxon>
        <taxon>Escalloniales</taxon>
        <taxon>Escalloniaceae</taxon>
        <taxon>Escallonia</taxon>
    </lineage>
</organism>
<proteinExistence type="inferred from homology"/>
<comment type="caution">
    <text evidence="11">The sequence shown here is derived from an EMBL/GenBank/DDBJ whole genome shotgun (WGS) entry which is preliminary data.</text>
</comment>
<dbReference type="InterPro" id="IPR002182">
    <property type="entry name" value="NB-ARC"/>
</dbReference>
<reference evidence="11" key="1">
    <citation type="submission" date="2022-12" db="EMBL/GenBank/DDBJ databases">
        <title>Draft genome assemblies for two species of Escallonia (Escalloniales).</title>
        <authorList>
            <person name="Chanderbali A."/>
            <person name="Dervinis C."/>
            <person name="Anghel I."/>
            <person name="Soltis D."/>
            <person name="Soltis P."/>
            <person name="Zapata F."/>
        </authorList>
    </citation>
    <scope>NUCLEOTIDE SEQUENCE</scope>
    <source>
        <strain evidence="11">UCBG64.0493</strain>
        <tissue evidence="11">Leaf</tissue>
    </source>
</reference>
<dbReference type="SUPFAM" id="SSF52058">
    <property type="entry name" value="L domain-like"/>
    <property type="match status" value="1"/>
</dbReference>
<sequence length="1075" mass="122623">MLETCATPIIEEFIYHMNKPQKGGKFTKHLYRAIKFPENLLEMHRVASRLRDINKKLKSIPERRQRYLLDPVQVTISNENERRVQNDEALPFAKDDHLVGIEDDERLLVKWLTDEYPGRSVILVVGMGGSGKSTLAAKVYKNQTIKQYFECYAWIVVSQKYVIEDIFRRMIEAFYGSKNEKVPADLSSMRYKELLRVLVDYLAPKRYIVVLDDVWDRNLWSDINVALQDEGRRSLVVLTTRKEEIALSSFGVISCVHHIQPLKPSDAWDLFCLKAFSSNSCPQELQHIATELVRKCGGLPLALLALGGVMYSKKTLSEWIDFSSGLNQEMRTNPGLEVVKGILFLSFSDLPYQLKRCFLYCSIFPEDYQMEQGKLVRLWIAEGFIEYDKAKKPQLLAEGYFAELVHRSMLQAITRSYTGRPKTCQMHDLVRELAISMSEAEKFSVVYNGEGSDEEVGKAPRLSIQTTSKEIKSITGLAKVRSLFVFSANLIPPSSSITLPTGLRLIRVLYLENVPIEKLSDEVGDLFNLSNLNLKGTKLTELPKSIGRLSNLETLDIRDTKIDVVPDGIGKLQKLQHLLAYHHNPNVDDFCYISGMKFPSSICKLKSLKAFDCVTAEANLLKQLRNMTQLVSFGITNVRKDDGKDLSISLQSMCLLRNLFVMASDEEEYLGLDSPSFAPPGIDTLVLVGKLEKVPRWFCSLQNLTCLYLHCSKSIEDVLPHIQALVNLGELALINAYAGSKLCFSTGFNKLVHLYFRSLSQLQEIIIEKGVMPGLQRIYVGSCTELKMLPRGIEHLTSLAKLDLVSPVSTELLESIREEGSVDRPRVRHIPEINHFFESASRISHESLSGLDNKKDNVNLYKRYVKTSLTLGVERATSTIHELALLLGDVYDELDELKRELKGMRSCLEDADRKRVLTQEEKSWVEDVRDMCKPVEDILEEIIYHRNKPQKGRSVISIISMGGSGKSTIPAKVYKNQIIKQQFECYAWIVVCQNYVVEDIPKRTIDDFYGSKNEKVSADLSFMRYKELLRVLVDYLAPKRYIVVLDDVWDRNLWRDIDVSLQDEGRSYSLLQKKK</sequence>
<dbReference type="PANTHER" id="PTHR36766:SF70">
    <property type="entry name" value="DISEASE RESISTANCE PROTEIN RGA4"/>
    <property type="match status" value="1"/>
</dbReference>
<dbReference type="AlphaFoldDB" id="A0AA88VE09"/>
<evidence type="ECO:0000256" key="5">
    <source>
        <dbReference type="ARBA" id="ARBA00022821"/>
    </source>
</evidence>
<evidence type="ECO:0000256" key="6">
    <source>
        <dbReference type="ARBA" id="ARBA00022840"/>
    </source>
</evidence>
<feature type="coiled-coil region" evidence="7">
    <location>
        <begin position="880"/>
        <end position="914"/>
    </location>
</feature>
<feature type="domain" description="NB-ARC" evidence="8">
    <location>
        <begin position="938"/>
        <end position="1067"/>
    </location>
</feature>
<feature type="domain" description="NB-ARC" evidence="8">
    <location>
        <begin position="108"/>
        <end position="280"/>
    </location>
</feature>
<evidence type="ECO:0000256" key="4">
    <source>
        <dbReference type="ARBA" id="ARBA00022741"/>
    </source>
</evidence>
<dbReference type="SUPFAM" id="SSF52540">
    <property type="entry name" value="P-loop containing nucleoside triphosphate hydrolases"/>
    <property type="match status" value="2"/>
</dbReference>
<dbReference type="FunFam" id="3.40.50.300:FF:001091">
    <property type="entry name" value="Probable disease resistance protein At1g61300"/>
    <property type="match status" value="1"/>
</dbReference>
<dbReference type="PANTHER" id="PTHR36766">
    <property type="entry name" value="PLANT BROAD-SPECTRUM MILDEW RESISTANCE PROTEIN RPW8"/>
    <property type="match status" value="1"/>
</dbReference>
<evidence type="ECO:0000256" key="3">
    <source>
        <dbReference type="ARBA" id="ARBA00022737"/>
    </source>
</evidence>
<keyword evidence="5" id="KW-0611">Plant defense</keyword>
<dbReference type="InterPro" id="IPR036388">
    <property type="entry name" value="WH-like_DNA-bd_sf"/>
</dbReference>
<protein>
    <submittedName>
        <fullName evidence="11">Uncharacterized protein</fullName>
    </submittedName>
</protein>
<evidence type="ECO:0000259" key="10">
    <source>
        <dbReference type="Pfam" id="PF23598"/>
    </source>
</evidence>
<keyword evidence="7" id="KW-0175">Coiled coil</keyword>
<dbReference type="GO" id="GO:0043531">
    <property type="term" value="F:ADP binding"/>
    <property type="evidence" value="ECO:0007669"/>
    <property type="project" value="InterPro"/>
</dbReference>
<evidence type="ECO:0000313" key="12">
    <source>
        <dbReference type="Proteomes" id="UP001188597"/>
    </source>
</evidence>
<feature type="domain" description="Disease resistance protein winged helix" evidence="9">
    <location>
        <begin position="363"/>
        <end position="434"/>
    </location>
</feature>
<dbReference type="InterPro" id="IPR038005">
    <property type="entry name" value="RX-like_CC"/>
</dbReference>
<dbReference type="Gene3D" id="3.40.50.300">
    <property type="entry name" value="P-loop containing nucleotide triphosphate hydrolases"/>
    <property type="match status" value="2"/>
</dbReference>
<evidence type="ECO:0000256" key="7">
    <source>
        <dbReference type="SAM" id="Coils"/>
    </source>
</evidence>
<dbReference type="Pfam" id="PF00931">
    <property type="entry name" value="NB-ARC"/>
    <property type="match status" value="2"/>
</dbReference>
<keyword evidence="6" id="KW-0067">ATP-binding</keyword>
<dbReference type="GO" id="GO:0051607">
    <property type="term" value="P:defense response to virus"/>
    <property type="evidence" value="ECO:0007669"/>
    <property type="project" value="UniProtKB-ARBA"/>
</dbReference>
<evidence type="ECO:0000256" key="2">
    <source>
        <dbReference type="ARBA" id="ARBA00022614"/>
    </source>
</evidence>
<keyword evidence="3" id="KW-0677">Repeat</keyword>
<dbReference type="Pfam" id="PF23559">
    <property type="entry name" value="WHD_DRP"/>
    <property type="match status" value="1"/>
</dbReference>
<dbReference type="Gene3D" id="1.10.8.430">
    <property type="entry name" value="Helical domain of apoptotic protease-activating factors"/>
    <property type="match status" value="1"/>
</dbReference>
<dbReference type="InterPro" id="IPR055414">
    <property type="entry name" value="LRR_R13L4/SHOC2-like"/>
</dbReference>
<dbReference type="GO" id="GO:0005524">
    <property type="term" value="F:ATP binding"/>
    <property type="evidence" value="ECO:0007669"/>
    <property type="project" value="UniProtKB-KW"/>
</dbReference>
<feature type="domain" description="Disease resistance R13L4/SHOC-2-like LRR" evidence="10">
    <location>
        <begin position="479"/>
        <end position="804"/>
    </location>
</feature>
<dbReference type="PRINTS" id="PR00364">
    <property type="entry name" value="DISEASERSIST"/>
</dbReference>
<dbReference type="Pfam" id="PF23598">
    <property type="entry name" value="LRR_14"/>
    <property type="match status" value="1"/>
</dbReference>
<dbReference type="InterPro" id="IPR042197">
    <property type="entry name" value="Apaf_helical"/>
</dbReference>
<keyword evidence="12" id="KW-1185">Reference proteome</keyword>
<dbReference type="Gene3D" id="1.10.10.10">
    <property type="entry name" value="Winged helix-like DNA-binding domain superfamily/Winged helix DNA-binding domain"/>
    <property type="match status" value="1"/>
</dbReference>
<evidence type="ECO:0000313" key="11">
    <source>
        <dbReference type="EMBL" id="KAK3005469.1"/>
    </source>
</evidence>